<sequence length="162" mass="18663">MSNRRRFLVDRPVQFAIIRRMLVHWCLAILTLMVIGVFVQLAFTPDGVSLTQAIARSYAAQGPLLALMFVLMPVYIWDVVKLSHRFAGPMLRLRAIMSELADGGSATQLRFRPGDFWQETADDFNRFYDAHLALKDRCTELERRLERYERDEEVAEEAAPVS</sequence>
<proteinExistence type="predicted"/>
<accession>A0ABT7PE78</accession>
<keyword evidence="2" id="KW-0472">Membrane</keyword>
<comment type="caution">
    <text evidence="3">The sequence shown here is derived from an EMBL/GenBank/DDBJ whole genome shotgun (WGS) entry which is preliminary data.</text>
</comment>
<dbReference type="EMBL" id="JASZZN010000003">
    <property type="protein sequence ID" value="MDM4014781.1"/>
    <property type="molecule type" value="Genomic_DNA"/>
</dbReference>
<protein>
    <recommendedName>
        <fullName evidence="5">HAMP domain-containing protein</fullName>
    </recommendedName>
</protein>
<keyword evidence="4" id="KW-1185">Reference proteome</keyword>
<keyword evidence="2" id="KW-0812">Transmembrane</keyword>
<feature type="transmembrane region" description="Helical" evidence="2">
    <location>
        <begin position="21"/>
        <end position="43"/>
    </location>
</feature>
<gene>
    <name evidence="3" type="ORF">QTN89_05020</name>
</gene>
<organism evidence="3 4">
    <name type="scientific">Roseiconus lacunae</name>
    <dbReference type="NCBI Taxonomy" id="2605694"/>
    <lineage>
        <taxon>Bacteria</taxon>
        <taxon>Pseudomonadati</taxon>
        <taxon>Planctomycetota</taxon>
        <taxon>Planctomycetia</taxon>
        <taxon>Pirellulales</taxon>
        <taxon>Pirellulaceae</taxon>
        <taxon>Roseiconus</taxon>
    </lineage>
</organism>
<evidence type="ECO:0000256" key="2">
    <source>
        <dbReference type="SAM" id="Phobius"/>
    </source>
</evidence>
<evidence type="ECO:0000256" key="1">
    <source>
        <dbReference type="SAM" id="Coils"/>
    </source>
</evidence>
<keyword evidence="2" id="KW-1133">Transmembrane helix</keyword>
<feature type="transmembrane region" description="Helical" evidence="2">
    <location>
        <begin position="63"/>
        <end position="80"/>
    </location>
</feature>
<evidence type="ECO:0000313" key="4">
    <source>
        <dbReference type="Proteomes" id="UP001239462"/>
    </source>
</evidence>
<feature type="coiled-coil region" evidence="1">
    <location>
        <begin position="131"/>
        <end position="158"/>
    </location>
</feature>
<keyword evidence="1" id="KW-0175">Coiled coil</keyword>
<reference evidence="3 4" key="1">
    <citation type="submission" date="2023-06" db="EMBL/GenBank/DDBJ databases">
        <title>Roseiconus lacunae JC819 isolated from Gulf of Mannar region, Tamil Nadu.</title>
        <authorList>
            <person name="Pk S."/>
            <person name="Ch S."/>
            <person name="Ch V.R."/>
        </authorList>
    </citation>
    <scope>NUCLEOTIDE SEQUENCE [LARGE SCALE GENOMIC DNA]</scope>
    <source>
        <strain evidence="3 4">JC819</strain>
    </source>
</reference>
<evidence type="ECO:0008006" key="5">
    <source>
        <dbReference type="Google" id="ProtNLM"/>
    </source>
</evidence>
<name>A0ABT7PE78_9BACT</name>
<dbReference type="RefSeq" id="WP_149496727.1">
    <property type="nucleotide sequence ID" value="NZ_CP141221.1"/>
</dbReference>
<dbReference type="Proteomes" id="UP001239462">
    <property type="component" value="Unassembled WGS sequence"/>
</dbReference>
<evidence type="ECO:0000313" key="3">
    <source>
        <dbReference type="EMBL" id="MDM4014781.1"/>
    </source>
</evidence>